<evidence type="ECO:0000313" key="3">
    <source>
        <dbReference type="Proteomes" id="UP000010321"/>
    </source>
</evidence>
<evidence type="ECO:0000256" key="1">
    <source>
        <dbReference type="SAM" id="MobiDB-lite"/>
    </source>
</evidence>
<dbReference type="EMBL" id="AFBM01000006">
    <property type="protein sequence ID" value="EGF54173.1"/>
    <property type="molecule type" value="Genomic_DNA"/>
</dbReference>
<reference evidence="2 3" key="1">
    <citation type="submission" date="2011-02" db="EMBL/GenBank/DDBJ databases">
        <authorList>
            <person name="Weinstock G."/>
            <person name="Sodergren E."/>
            <person name="Clifton S."/>
            <person name="Fulton L."/>
            <person name="Fulton B."/>
            <person name="Courtney L."/>
            <person name="Fronick C."/>
            <person name="Harrison M."/>
            <person name="Strong C."/>
            <person name="Farmer C."/>
            <person name="Delahaunty K."/>
            <person name="Markovic C."/>
            <person name="Hall O."/>
            <person name="Minx P."/>
            <person name="Tomlinson C."/>
            <person name="Mitreva M."/>
            <person name="Hou S."/>
            <person name="Chen J."/>
            <person name="Wollam A."/>
            <person name="Pepin K.H."/>
            <person name="Johnson M."/>
            <person name="Bhonagiri V."/>
            <person name="Zhang X."/>
            <person name="Suruliraj S."/>
            <person name="Warren W."/>
            <person name="Chinwalla A."/>
            <person name="Mardis E.R."/>
            <person name="Wilson R.K."/>
        </authorList>
    </citation>
    <scope>NUCLEOTIDE SEQUENCE [LARGE SCALE GENOMIC DNA]</scope>
    <source>
        <strain evidence="2 3">YIT 12056</strain>
    </source>
</reference>
<organism evidence="2 3">
    <name type="scientific">Bacteroides clarus YIT 12056</name>
    <dbReference type="NCBI Taxonomy" id="762984"/>
    <lineage>
        <taxon>Bacteria</taxon>
        <taxon>Pseudomonadati</taxon>
        <taxon>Bacteroidota</taxon>
        <taxon>Bacteroidia</taxon>
        <taxon>Bacteroidales</taxon>
        <taxon>Bacteroidaceae</taxon>
        <taxon>Bacteroides</taxon>
    </lineage>
</organism>
<feature type="compositionally biased region" description="Polar residues" evidence="1">
    <location>
        <begin position="10"/>
        <end position="21"/>
    </location>
</feature>
<comment type="caution">
    <text evidence="2">The sequence shown here is derived from an EMBL/GenBank/DDBJ whole genome shotgun (WGS) entry which is preliminary data.</text>
</comment>
<sequence>MPGSSALPPQHTSKQTKNKPGNENGVARASPGLMGYIFYLVSGVSP</sequence>
<name>A0ABP2KV20_9BACE</name>
<accession>A0ABP2KV20</accession>
<dbReference type="Proteomes" id="UP000010321">
    <property type="component" value="Unassembled WGS sequence"/>
</dbReference>
<protein>
    <submittedName>
        <fullName evidence="2">Uncharacterized protein</fullName>
    </submittedName>
</protein>
<proteinExistence type="predicted"/>
<keyword evidence="3" id="KW-1185">Reference proteome</keyword>
<gene>
    <name evidence="2" type="ORF">HMPREF9445_00517</name>
</gene>
<evidence type="ECO:0000313" key="2">
    <source>
        <dbReference type="EMBL" id="EGF54173.1"/>
    </source>
</evidence>
<feature type="region of interest" description="Disordered" evidence="1">
    <location>
        <begin position="1"/>
        <end position="29"/>
    </location>
</feature>